<sequence length="152" mass="17541">MEQRITFKKENAGQVILAGLFIIYLIMGQETPELVSIFIDSTIGKVFLFIIVMYMFLNFNTVLAILALFVVFDLIRRSSLTHQNAYMGNKYQPSEQTKFSQFTALNQFPYTLEQEVIKQMVPTYSPGNSISKPSYRPILEDLHYATELNNHN</sequence>
<keyword evidence="1" id="KW-0472">Membrane</keyword>
<evidence type="ECO:0000256" key="1">
    <source>
        <dbReference type="SAM" id="Phobius"/>
    </source>
</evidence>
<name>A0A6C0LN21_9ZZZZ</name>
<feature type="transmembrane region" description="Helical" evidence="1">
    <location>
        <begin position="12"/>
        <end position="27"/>
    </location>
</feature>
<dbReference type="EMBL" id="MN740522">
    <property type="protein sequence ID" value="QHU30974.1"/>
    <property type="molecule type" value="Genomic_DNA"/>
</dbReference>
<evidence type="ECO:0000313" key="2">
    <source>
        <dbReference type="EMBL" id="QHU30974.1"/>
    </source>
</evidence>
<organism evidence="2">
    <name type="scientific">viral metagenome</name>
    <dbReference type="NCBI Taxonomy" id="1070528"/>
    <lineage>
        <taxon>unclassified sequences</taxon>
        <taxon>metagenomes</taxon>
        <taxon>organismal metagenomes</taxon>
    </lineage>
</organism>
<keyword evidence="1" id="KW-0812">Transmembrane</keyword>
<feature type="transmembrane region" description="Helical" evidence="1">
    <location>
        <begin position="47"/>
        <end position="72"/>
    </location>
</feature>
<keyword evidence="1" id="KW-1133">Transmembrane helix</keyword>
<protein>
    <submittedName>
        <fullName evidence="2">Uncharacterized protein</fullName>
    </submittedName>
</protein>
<proteinExistence type="predicted"/>
<reference evidence="2" key="1">
    <citation type="journal article" date="2020" name="Nature">
        <title>Giant virus diversity and host interactions through global metagenomics.</title>
        <authorList>
            <person name="Schulz F."/>
            <person name="Roux S."/>
            <person name="Paez-Espino D."/>
            <person name="Jungbluth S."/>
            <person name="Walsh D.A."/>
            <person name="Denef V.J."/>
            <person name="McMahon K.D."/>
            <person name="Konstantinidis K.T."/>
            <person name="Eloe-Fadrosh E.A."/>
            <person name="Kyrpides N.C."/>
            <person name="Woyke T."/>
        </authorList>
    </citation>
    <scope>NUCLEOTIDE SEQUENCE</scope>
    <source>
        <strain evidence="2">GVMAG-M-3300027892-73</strain>
    </source>
</reference>
<accession>A0A6C0LN21</accession>
<dbReference type="AlphaFoldDB" id="A0A6C0LN21"/>